<evidence type="ECO:0000313" key="2">
    <source>
        <dbReference type="EMBL" id="GAC03008.1"/>
    </source>
</evidence>
<feature type="domain" description="Transcription regulator MerR DNA binding" evidence="1">
    <location>
        <begin position="3"/>
        <end position="37"/>
    </location>
</feature>
<accession>A0ABQ0I120</accession>
<dbReference type="InterPro" id="IPR009061">
    <property type="entry name" value="DNA-bd_dom_put_sf"/>
</dbReference>
<organism evidence="2 3">
    <name type="scientific">Paraglaciecola agarilytica NO2</name>
    <dbReference type="NCBI Taxonomy" id="1125747"/>
    <lineage>
        <taxon>Bacteria</taxon>
        <taxon>Pseudomonadati</taxon>
        <taxon>Pseudomonadota</taxon>
        <taxon>Gammaproteobacteria</taxon>
        <taxon>Alteromonadales</taxon>
        <taxon>Alteromonadaceae</taxon>
        <taxon>Paraglaciecola</taxon>
    </lineage>
</organism>
<dbReference type="Pfam" id="PF09278">
    <property type="entry name" value="MerR-DNA-bind"/>
    <property type="match status" value="1"/>
</dbReference>
<name>A0ABQ0I120_9ALTE</name>
<sequence length="59" mass="6775">MNPDRSCTSVNNLIHQHMTDVTKRIEELNELKQTLTDMALACSDNRKVKECGVLQMLEK</sequence>
<comment type="caution">
    <text evidence="2">The sequence shown here is derived from an EMBL/GenBank/DDBJ whole genome shotgun (WGS) entry which is preliminary data.</text>
</comment>
<proteinExistence type="predicted"/>
<evidence type="ECO:0000259" key="1">
    <source>
        <dbReference type="Pfam" id="PF09278"/>
    </source>
</evidence>
<gene>
    <name evidence="2" type="ORF">GAGA_0143</name>
</gene>
<dbReference type="InterPro" id="IPR015358">
    <property type="entry name" value="Tscrpt_reg_MerR_DNA-bd"/>
</dbReference>
<evidence type="ECO:0000313" key="3">
    <source>
        <dbReference type="Proteomes" id="UP000008372"/>
    </source>
</evidence>
<dbReference type="EMBL" id="BAEK01000004">
    <property type="protein sequence ID" value="GAC03008.1"/>
    <property type="molecule type" value="Genomic_DNA"/>
</dbReference>
<dbReference type="Proteomes" id="UP000008372">
    <property type="component" value="Unassembled WGS sequence"/>
</dbReference>
<dbReference type="SUPFAM" id="SSF46955">
    <property type="entry name" value="Putative DNA-binding domain"/>
    <property type="match status" value="1"/>
</dbReference>
<keyword evidence="3" id="KW-1185">Reference proteome</keyword>
<dbReference type="Gene3D" id="1.10.1660.10">
    <property type="match status" value="1"/>
</dbReference>
<protein>
    <recommendedName>
        <fullName evidence="1">Transcription regulator MerR DNA binding domain-containing protein</fullName>
    </recommendedName>
</protein>
<reference evidence="2 3" key="1">
    <citation type="journal article" date="2014" name="Environ. Microbiol.">
        <title>Comparative genomics of the marine bacterial genus Glaciecola reveals the high degree of genomic diversity and genomic characteristic for cold adaptation.</title>
        <authorList>
            <person name="Qin Q.L."/>
            <person name="Xie B.B."/>
            <person name="Yu Y."/>
            <person name="Shu Y.L."/>
            <person name="Rong J.C."/>
            <person name="Zhang Y.J."/>
            <person name="Zhao D.L."/>
            <person name="Chen X.L."/>
            <person name="Zhang X.Y."/>
            <person name="Chen B."/>
            <person name="Zhou B.C."/>
            <person name="Zhang Y.Z."/>
        </authorList>
    </citation>
    <scope>NUCLEOTIDE SEQUENCE [LARGE SCALE GENOMIC DNA]</scope>
    <source>
        <strain evidence="2 3">NO2</strain>
    </source>
</reference>